<dbReference type="RefSeq" id="WP_345405239.1">
    <property type="nucleotide sequence ID" value="NZ_BAABLA010000119.1"/>
</dbReference>
<reference evidence="2" key="1">
    <citation type="journal article" date="2019" name="Int. J. Syst. Evol. Microbiol.">
        <title>The Global Catalogue of Microorganisms (GCM) 10K type strain sequencing project: providing services to taxonomists for standard genome sequencing and annotation.</title>
        <authorList>
            <consortium name="The Broad Institute Genomics Platform"/>
            <consortium name="The Broad Institute Genome Sequencing Center for Infectious Disease"/>
            <person name="Wu L."/>
            <person name="Ma J."/>
        </authorList>
    </citation>
    <scope>NUCLEOTIDE SEQUENCE [LARGE SCALE GENOMIC DNA]</scope>
    <source>
        <strain evidence="2">KCTC 32255</strain>
    </source>
</reference>
<dbReference type="InterPro" id="IPR011013">
    <property type="entry name" value="Gal_mutarotase_sf_dom"/>
</dbReference>
<dbReference type="PANTHER" id="PTHR10091">
    <property type="entry name" value="ALDOSE-1-EPIMERASE"/>
    <property type="match status" value="1"/>
</dbReference>
<comment type="caution">
    <text evidence="1">The sequence shown here is derived from an EMBL/GenBank/DDBJ whole genome shotgun (WGS) entry which is preliminary data.</text>
</comment>
<protein>
    <submittedName>
        <fullName evidence="1">Aldose 1-epimerase family protein</fullName>
    </submittedName>
</protein>
<keyword evidence="2" id="KW-1185">Reference proteome</keyword>
<dbReference type="Proteomes" id="UP001596337">
    <property type="component" value="Unassembled WGS sequence"/>
</dbReference>
<dbReference type="InterPro" id="IPR037480">
    <property type="entry name" value="YihR-like"/>
</dbReference>
<dbReference type="InterPro" id="IPR014718">
    <property type="entry name" value="GH-type_carb-bd"/>
</dbReference>
<dbReference type="InterPro" id="IPR008183">
    <property type="entry name" value="Aldose_1/G6P_1-epimerase"/>
</dbReference>
<gene>
    <name evidence="1" type="ORF">ACFQGD_26400</name>
</gene>
<dbReference type="SUPFAM" id="SSF74650">
    <property type="entry name" value="Galactose mutarotase-like"/>
    <property type="match status" value="1"/>
</dbReference>
<evidence type="ECO:0000313" key="1">
    <source>
        <dbReference type="EMBL" id="MFC6870666.1"/>
    </source>
</evidence>
<organism evidence="1 2">
    <name type="scientific">Haloechinothrix salitolerans</name>
    <dbReference type="NCBI Taxonomy" id="926830"/>
    <lineage>
        <taxon>Bacteria</taxon>
        <taxon>Bacillati</taxon>
        <taxon>Actinomycetota</taxon>
        <taxon>Actinomycetes</taxon>
        <taxon>Pseudonocardiales</taxon>
        <taxon>Pseudonocardiaceae</taxon>
        <taxon>Haloechinothrix</taxon>
    </lineage>
</organism>
<evidence type="ECO:0000313" key="2">
    <source>
        <dbReference type="Proteomes" id="UP001596337"/>
    </source>
</evidence>
<dbReference type="EMBL" id="JBHSXX010000001">
    <property type="protein sequence ID" value="MFC6870666.1"/>
    <property type="molecule type" value="Genomic_DNA"/>
</dbReference>
<sequence>MPPSADELTLHHGRLHATIDPVGAALSSFRADDVPLVREFPTETRRTMYGGAVLAPWVGRLAGGAYTFQGRTHHVPVNEPERGTALHGLVATRAWDVVQHADTSLTLRIRLVLPAGYPFDLDLTTTYLLDDTGLRIELAASNLGSDPAPYGCAIHPYLTAGSGGVDDWSLQLPADTYVGMDADLLVPRHEAPTNDTPFDFRQPKPLAGLEIDNTFTGLDRTTATVRDVDGHGVALTWDRTLPWAQVYTCDHQDPAVHRTGIAIEPATCPPNAFVTGRDLIVLDPGEQHIARWQLAPC</sequence>
<proteinExistence type="predicted"/>
<dbReference type="PANTHER" id="PTHR10091:SF0">
    <property type="entry name" value="GALACTOSE MUTAROTASE"/>
    <property type="match status" value="1"/>
</dbReference>
<dbReference type="Gene3D" id="2.70.98.10">
    <property type="match status" value="1"/>
</dbReference>
<dbReference type="Pfam" id="PF01263">
    <property type="entry name" value="Aldose_epim"/>
    <property type="match status" value="1"/>
</dbReference>
<dbReference type="CDD" id="cd09022">
    <property type="entry name" value="Aldose_epim_Ec_YihR"/>
    <property type="match status" value="1"/>
</dbReference>
<name>A0ABW2C6F9_9PSEU</name>
<accession>A0ABW2C6F9</accession>